<dbReference type="InterPro" id="IPR045240">
    <property type="entry name" value="Ribosomal_uL4_euk/arch"/>
</dbReference>
<dbReference type="GO" id="GO:0019843">
    <property type="term" value="F:rRNA binding"/>
    <property type="evidence" value="ECO:0007669"/>
    <property type="project" value="UniProtKB-UniRule"/>
</dbReference>
<dbReference type="Pfam" id="PF00573">
    <property type="entry name" value="Ribosomal_L4"/>
    <property type="match status" value="1"/>
</dbReference>
<dbReference type="AlphaFoldDB" id="A0A401HBH3"/>
<comment type="similarity">
    <text evidence="1 6">Belongs to the universal ribosomal protein uL4 family.</text>
</comment>
<evidence type="ECO:0000256" key="6">
    <source>
        <dbReference type="HAMAP-Rule" id="MF_01328"/>
    </source>
</evidence>
<dbReference type="Gene3D" id="3.40.1370.10">
    <property type="match status" value="1"/>
</dbReference>
<reference evidence="7 8" key="1">
    <citation type="submission" date="2017-02" db="EMBL/GenBank/DDBJ databases">
        <title>isolation and characterization of a novel temperate virus Aeropyrum globular virus 1 infecting hyperthermophilic archaeon Aeropyrum.</title>
        <authorList>
            <person name="Yumiya M."/>
            <person name="Yoshida T."/>
            <person name="Sako Y."/>
        </authorList>
    </citation>
    <scope>NUCLEOTIDE SEQUENCE [LARGE SCALE GENOMIC DNA]</scope>
    <source>
        <strain evidence="7 8">YK1-12-2013</strain>
    </source>
</reference>
<evidence type="ECO:0000256" key="2">
    <source>
        <dbReference type="ARBA" id="ARBA00022730"/>
    </source>
</evidence>
<keyword evidence="4 6" id="KW-0689">Ribosomal protein</keyword>
<keyword evidence="3 6" id="KW-0694">RNA-binding</keyword>
<dbReference type="GO" id="GO:0003735">
    <property type="term" value="F:structural constituent of ribosome"/>
    <property type="evidence" value="ECO:0007669"/>
    <property type="project" value="InterPro"/>
</dbReference>
<dbReference type="Proteomes" id="UP000291213">
    <property type="component" value="Unassembled WGS sequence"/>
</dbReference>
<gene>
    <name evidence="6" type="primary">rpl4</name>
    <name evidence="7" type="ORF">apy_13940</name>
</gene>
<keyword evidence="5 6" id="KW-0687">Ribonucleoprotein</keyword>
<dbReference type="InterPro" id="IPR023574">
    <property type="entry name" value="Ribosomal_uL4_dom_sf"/>
</dbReference>
<evidence type="ECO:0000256" key="4">
    <source>
        <dbReference type="ARBA" id="ARBA00022980"/>
    </source>
</evidence>
<comment type="subunit">
    <text evidence="6">Part of the 50S ribosomal subunit.</text>
</comment>
<dbReference type="PROSITE" id="PS00939">
    <property type="entry name" value="RIBOSOMAL_L1E"/>
    <property type="match status" value="1"/>
</dbReference>
<name>A0A401HBH3_AERPX</name>
<dbReference type="EMBL" id="BDMD01000081">
    <property type="protein sequence ID" value="GBF09669.1"/>
    <property type="molecule type" value="Genomic_DNA"/>
</dbReference>
<evidence type="ECO:0000256" key="3">
    <source>
        <dbReference type="ARBA" id="ARBA00022884"/>
    </source>
</evidence>
<dbReference type="GO" id="GO:1990904">
    <property type="term" value="C:ribonucleoprotein complex"/>
    <property type="evidence" value="ECO:0007669"/>
    <property type="project" value="UniProtKB-KW"/>
</dbReference>
<dbReference type="GO" id="GO:0005840">
    <property type="term" value="C:ribosome"/>
    <property type="evidence" value="ECO:0007669"/>
    <property type="project" value="UniProtKB-KW"/>
</dbReference>
<dbReference type="NCBIfam" id="TIGR03672">
    <property type="entry name" value="rpl4p_arch"/>
    <property type="match status" value="1"/>
</dbReference>
<dbReference type="InterPro" id="IPR019970">
    <property type="entry name" value="Ribosomall_uL4-arc"/>
</dbReference>
<evidence type="ECO:0000256" key="1">
    <source>
        <dbReference type="ARBA" id="ARBA00010528"/>
    </source>
</evidence>
<sequence>MAYTYMTLYMEQEKIVPVYDDRGGEKDTVVLPQIFYFPVRKDLIRRAFLSEFTARLQPKGRDPMAGKRTSAVSLGVGRGVARVPRIKGSLRAALVNMARGGRAAHPPRVEKVLKEYINKKEKRLATISAISATSREDLVRQRGHRFSAEVLPIVLDSSVLTRISTAREARSLLESVGVYEDILRAKEGRRYNAGKGKMRGRRYKVPKSVLFVLEDPRSPLALAVKGMPGVDVVTPTLLSVLHLAPGGHPGRLTIYTTEALKLLSRRFEVTLP</sequence>
<evidence type="ECO:0000256" key="5">
    <source>
        <dbReference type="ARBA" id="ARBA00023274"/>
    </source>
</evidence>
<protein>
    <recommendedName>
        <fullName evidence="6">Large ribosomal subunit protein uL4</fullName>
    </recommendedName>
</protein>
<dbReference type="HAMAP" id="MF_01328_A">
    <property type="entry name" value="Ribosomal_uL4_A"/>
    <property type="match status" value="1"/>
</dbReference>
<dbReference type="SUPFAM" id="SSF52166">
    <property type="entry name" value="Ribosomal protein L4"/>
    <property type="match status" value="1"/>
</dbReference>
<dbReference type="InterPro" id="IPR002136">
    <property type="entry name" value="Ribosomal_uL4"/>
</dbReference>
<comment type="function">
    <text evidence="6">Forms part of the polypeptide exit tunnel.</text>
</comment>
<proteinExistence type="inferred from homology"/>
<accession>A0A401HBH3</accession>
<dbReference type="GO" id="GO:0006412">
    <property type="term" value="P:translation"/>
    <property type="evidence" value="ECO:0007669"/>
    <property type="project" value="UniProtKB-UniRule"/>
</dbReference>
<keyword evidence="2 6" id="KW-0699">rRNA-binding</keyword>
<comment type="function">
    <text evidence="6">One of the primary rRNA binding proteins, this protein initially binds near the 5'-end of the 23S rRNA. It is important during the early stages of 50S assembly. It makes multiple contacts with different domains of the 23S rRNA in the assembled 50S subunit and ribosome.</text>
</comment>
<dbReference type="InterPro" id="IPR013000">
    <property type="entry name" value="Ribosomal_uL4_euk/arc_CS"/>
</dbReference>
<evidence type="ECO:0000313" key="8">
    <source>
        <dbReference type="Proteomes" id="UP000291213"/>
    </source>
</evidence>
<comment type="caution">
    <text evidence="7">The sequence shown here is derived from an EMBL/GenBank/DDBJ whole genome shotgun (WGS) entry which is preliminary data.</text>
</comment>
<dbReference type="PANTHER" id="PTHR19431">
    <property type="entry name" value="60S RIBOSOMAL PROTEIN L4"/>
    <property type="match status" value="1"/>
</dbReference>
<dbReference type="OrthoDB" id="10737at2157"/>
<evidence type="ECO:0000313" key="7">
    <source>
        <dbReference type="EMBL" id="GBF09669.1"/>
    </source>
</evidence>
<organism evidence="7 8">
    <name type="scientific">Aeropyrum pernix</name>
    <dbReference type="NCBI Taxonomy" id="56636"/>
    <lineage>
        <taxon>Archaea</taxon>
        <taxon>Thermoproteota</taxon>
        <taxon>Thermoprotei</taxon>
        <taxon>Desulfurococcales</taxon>
        <taxon>Desulfurococcaceae</taxon>
        <taxon>Aeropyrum</taxon>
    </lineage>
</organism>